<dbReference type="PANTHER" id="PTHR33087">
    <property type="entry name" value="OS07G0539200 PROTEIN"/>
    <property type="match status" value="1"/>
</dbReference>
<dbReference type="PANTHER" id="PTHR33087:SF51">
    <property type="entry name" value="CCHC-TYPE DOMAIN-CONTAINING PROTEIN"/>
    <property type="match status" value="1"/>
</dbReference>
<feature type="compositionally biased region" description="Basic and acidic residues" evidence="1">
    <location>
        <begin position="53"/>
        <end position="67"/>
    </location>
</feature>
<protein>
    <recommendedName>
        <fullName evidence="4">DUF4283 domain-containing protein</fullName>
    </recommendedName>
</protein>
<gene>
    <name evidence="2" type="ORF">C2845_PM09G14320</name>
</gene>
<dbReference type="OrthoDB" id="690292at2759"/>
<evidence type="ECO:0000313" key="2">
    <source>
        <dbReference type="EMBL" id="RLN11892.1"/>
    </source>
</evidence>
<proteinExistence type="predicted"/>
<feature type="region of interest" description="Disordered" evidence="1">
    <location>
        <begin position="269"/>
        <end position="359"/>
    </location>
</feature>
<dbReference type="InterPro" id="IPR053253">
    <property type="entry name" value="Sex_diff_modulator"/>
</dbReference>
<sequence length="465" mass="49857">MSTSPAAALPPLGDGAGSGRRRRRTRKRRGNRDAPPSPPPGGSGDPPVLSSSDDERPAGGDGVEQRRPQRVIARSAVISRREELLAGRALVLSVIADDPGDISELILPAIAHRFEIEENLLSLHNFGPAKFLLISPDEQSATRIFNNGRPLVVPPARLHLMRSSRFLHSEAAIFSSAVEVELRGIPAHGWDVETASQLLGDGCVPCDIHPETGTQRQVFRLAAWRSSPSSIPPLIDLVIPESAVAGGGEEQGKRTLCYPVKIAVVVHGMPADAPPPPPPPSSDSDRHRRRRWVRRTSASSPTPVAADRPGPSGGAHGASVRSRLGPPSIGHRGGRDDVSAPAPPIGRRCDENPEDALPPELDIDGRVPLVALGAQPVPAAEAEPAVTVAATSTGEVEKESAALVPNAPLPPMTAITVAARLLVERCRLPWFPMPHLLRRRQSRGPRTTPRGPRPQLIRLWFRYPW</sequence>
<name>A0A3L6S0D2_PANMI</name>
<feature type="compositionally biased region" description="Pro residues" evidence="1">
    <location>
        <begin position="272"/>
        <end position="281"/>
    </location>
</feature>
<feature type="compositionally biased region" description="Basic residues" evidence="1">
    <location>
        <begin position="19"/>
        <end position="30"/>
    </location>
</feature>
<organism evidence="2 3">
    <name type="scientific">Panicum miliaceum</name>
    <name type="common">Proso millet</name>
    <name type="synonym">Broomcorn millet</name>
    <dbReference type="NCBI Taxonomy" id="4540"/>
    <lineage>
        <taxon>Eukaryota</taxon>
        <taxon>Viridiplantae</taxon>
        <taxon>Streptophyta</taxon>
        <taxon>Embryophyta</taxon>
        <taxon>Tracheophyta</taxon>
        <taxon>Spermatophyta</taxon>
        <taxon>Magnoliopsida</taxon>
        <taxon>Liliopsida</taxon>
        <taxon>Poales</taxon>
        <taxon>Poaceae</taxon>
        <taxon>PACMAD clade</taxon>
        <taxon>Panicoideae</taxon>
        <taxon>Panicodae</taxon>
        <taxon>Paniceae</taxon>
        <taxon>Panicinae</taxon>
        <taxon>Panicum</taxon>
        <taxon>Panicum sect. Panicum</taxon>
    </lineage>
</organism>
<dbReference type="STRING" id="4540.A0A3L6S0D2"/>
<comment type="caution">
    <text evidence="2">The sequence shown here is derived from an EMBL/GenBank/DDBJ whole genome shotgun (WGS) entry which is preliminary data.</text>
</comment>
<evidence type="ECO:0008006" key="4">
    <source>
        <dbReference type="Google" id="ProtNLM"/>
    </source>
</evidence>
<evidence type="ECO:0000313" key="3">
    <source>
        <dbReference type="Proteomes" id="UP000275267"/>
    </source>
</evidence>
<feature type="region of interest" description="Disordered" evidence="1">
    <location>
        <begin position="1"/>
        <end position="68"/>
    </location>
</feature>
<reference evidence="3" key="1">
    <citation type="journal article" date="2019" name="Nat. Commun.">
        <title>The genome of broomcorn millet.</title>
        <authorList>
            <person name="Zou C."/>
            <person name="Miki D."/>
            <person name="Li D."/>
            <person name="Tang Q."/>
            <person name="Xiao L."/>
            <person name="Rajput S."/>
            <person name="Deng P."/>
            <person name="Jia W."/>
            <person name="Huang R."/>
            <person name="Zhang M."/>
            <person name="Sun Y."/>
            <person name="Hu J."/>
            <person name="Fu X."/>
            <person name="Schnable P.S."/>
            <person name="Li F."/>
            <person name="Zhang H."/>
            <person name="Feng B."/>
            <person name="Zhu X."/>
            <person name="Liu R."/>
            <person name="Schnable J.C."/>
            <person name="Zhu J.-K."/>
            <person name="Zhang H."/>
        </authorList>
    </citation>
    <scope>NUCLEOTIDE SEQUENCE [LARGE SCALE GENOMIC DNA]</scope>
</reference>
<accession>A0A3L6S0D2</accession>
<dbReference type="Proteomes" id="UP000275267">
    <property type="component" value="Unassembled WGS sequence"/>
</dbReference>
<keyword evidence="3" id="KW-1185">Reference proteome</keyword>
<evidence type="ECO:0000256" key="1">
    <source>
        <dbReference type="SAM" id="MobiDB-lite"/>
    </source>
</evidence>
<dbReference type="EMBL" id="PQIB02000006">
    <property type="protein sequence ID" value="RLN11892.1"/>
    <property type="molecule type" value="Genomic_DNA"/>
</dbReference>
<feature type="compositionally biased region" description="Low complexity" evidence="1">
    <location>
        <begin position="1"/>
        <end position="13"/>
    </location>
</feature>
<dbReference type="AlphaFoldDB" id="A0A3L6S0D2"/>